<evidence type="ECO:0000256" key="1">
    <source>
        <dbReference type="SAM" id="MobiDB-lite"/>
    </source>
</evidence>
<proteinExistence type="predicted"/>
<feature type="region of interest" description="Disordered" evidence="1">
    <location>
        <begin position="178"/>
        <end position="206"/>
    </location>
</feature>
<keyword evidence="3" id="KW-1185">Reference proteome</keyword>
<evidence type="ECO:0000313" key="3">
    <source>
        <dbReference type="Proteomes" id="UP000319927"/>
    </source>
</evidence>
<sequence>MIITRKMTAVHLAVLFGVPLVGCTADEDRGAYDLGADICTSQIVALAGVPAGDPRRAREEDDEGRATQSCTFSVRVGGKLGRDQPMTVTATRHGSSKEAAEDYRTWRDGGESDASGVHDLGGLPAAATSYRMVGDHQVTSHDDNLLVRVSSPDHETGNPPDLVTRLRKVAAAVLTALRRPDAPSPQAPSDADPSPDPVLTPSSTGAGHGAVKDLCEILDLSAVSTAKPVEVRPSTPKPGRLRGMMCSAVFPGEGGRSSQLLVSASFPVGGDGPAQVARMYAHERHRMREARDVTGLGTATFIDTRTPTMPKVLAYDQNLRVEVMWMGTGAEDPDDLQRRLVAVADSVIAGL</sequence>
<comment type="caution">
    <text evidence="2">The sequence shown here is derived from an EMBL/GenBank/DDBJ whole genome shotgun (WGS) entry which is preliminary data.</text>
</comment>
<accession>A0A561WUD5</accession>
<dbReference type="AlphaFoldDB" id="A0A561WUD5"/>
<dbReference type="Proteomes" id="UP000319927">
    <property type="component" value="Unassembled WGS sequence"/>
</dbReference>
<feature type="region of interest" description="Disordered" evidence="1">
    <location>
        <begin position="81"/>
        <end position="101"/>
    </location>
</feature>
<gene>
    <name evidence="2" type="ORF">FHX75_11612</name>
</gene>
<protein>
    <submittedName>
        <fullName evidence="2">Uncharacterized protein</fullName>
    </submittedName>
</protein>
<dbReference type="EMBL" id="VIXA01000001">
    <property type="protein sequence ID" value="TWG27474.1"/>
    <property type="molecule type" value="Genomic_DNA"/>
</dbReference>
<organism evidence="2 3">
    <name type="scientific">Micromonospora palomenae</name>
    <dbReference type="NCBI Taxonomy" id="1461247"/>
    <lineage>
        <taxon>Bacteria</taxon>
        <taxon>Bacillati</taxon>
        <taxon>Actinomycetota</taxon>
        <taxon>Actinomycetes</taxon>
        <taxon>Micromonosporales</taxon>
        <taxon>Micromonosporaceae</taxon>
        <taxon>Micromonospora</taxon>
    </lineage>
</organism>
<name>A0A561WUD5_9ACTN</name>
<evidence type="ECO:0000313" key="2">
    <source>
        <dbReference type="EMBL" id="TWG27474.1"/>
    </source>
</evidence>
<reference evidence="2 3" key="1">
    <citation type="submission" date="2019-06" db="EMBL/GenBank/DDBJ databases">
        <title>Sequencing the genomes of 1000 actinobacteria strains.</title>
        <authorList>
            <person name="Klenk H.-P."/>
        </authorList>
    </citation>
    <scope>NUCLEOTIDE SEQUENCE [LARGE SCALE GENOMIC DNA]</scope>
    <source>
        <strain evidence="2 3">DSM 102131</strain>
    </source>
</reference>